<evidence type="ECO:0000256" key="2">
    <source>
        <dbReference type="ARBA" id="ARBA00023125"/>
    </source>
</evidence>
<dbReference type="PRINTS" id="PR00040">
    <property type="entry name" value="HTHMERR"/>
</dbReference>
<name>A0A9W6LGA5_9ACTN</name>
<gene>
    <name evidence="5" type="ORF">GALLR39Z86_26270</name>
</gene>
<dbReference type="PANTHER" id="PTHR30204">
    <property type="entry name" value="REDOX-CYCLING DRUG-SENSING TRANSCRIPTIONAL ACTIVATOR SOXR"/>
    <property type="match status" value="1"/>
</dbReference>
<dbReference type="SMART" id="SM00422">
    <property type="entry name" value="HTH_MERR"/>
    <property type="match status" value="1"/>
</dbReference>
<keyword evidence="2" id="KW-0238">DNA-binding</keyword>
<dbReference type="GO" id="GO:0003700">
    <property type="term" value="F:DNA-binding transcription factor activity"/>
    <property type="evidence" value="ECO:0007669"/>
    <property type="project" value="InterPro"/>
</dbReference>
<keyword evidence="6" id="KW-1185">Reference proteome</keyword>
<dbReference type="InterPro" id="IPR000551">
    <property type="entry name" value="MerR-type_HTH_dom"/>
</dbReference>
<evidence type="ECO:0000313" key="5">
    <source>
        <dbReference type="EMBL" id="GLI42777.1"/>
    </source>
</evidence>
<dbReference type="SUPFAM" id="SSF46955">
    <property type="entry name" value="Putative DNA-binding domain"/>
    <property type="match status" value="1"/>
</dbReference>
<dbReference type="PANTHER" id="PTHR30204:SF94">
    <property type="entry name" value="HEAVY METAL-DEPENDENT TRANSCRIPTIONAL REGULATOR HI_0293-RELATED"/>
    <property type="match status" value="1"/>
</dbReference>
<dbReference type="GO" id="GO:0003677">
    <property type="term" value="F:DNA binding"/>
    <property type="evidence" value="ECO:0007669"/>
    <property type="project" value="UniProtKB-KW"/>
</dbReference>
<dbReference type="InterPro" id="IPR047057">
    <property type="entry name" value="MerR_fam"/>
</dbReference>
<dbReference type="PROSITE" id="PS50937">
    <property type="entry name" value="HTH_MERR_2"/>
    <property type="match status" value="1"/>
</dbReference>
<evidence type="ECO:0000256" key="3">
    <source>
        <dbReference type="ARBA" id="ARBA00023163"/>
    </source>
</evidence>
<dbReference type="AlphaFoldDB" id="A0A9W6LGA5"/>
<keyword evidence="3" id="KW-0804">Transcription</keyword>
<keyword evidence="1" id="KW-0805">Transcription regulation</keyword>
<reference evidence="5" key="1">
    <citation type="submission" date="2022-12" db="EMBL/GenBank/DDBJ databases">
        <title>Reference genome sequencing for broad-spectrum identification of bacterial and archaeal isolates by mass spectrometry.</title>
        <authorList>
            <person name="Sekiguchi Y."/>
            <person name="Tourlousse D.M."/>
        </authorList>
    </citation>
    <scope>NUCLEOTIDE SEQUENCE</scope>
    <source>
        <strain evidence="5">LLR39Z86</strain>
    </source>
</reference>
<proteinExistence type="predicted"/>
<dbReference type="Gene3D" id="1.10.1660.10">
    <property type="match status" value="1"/>
</dbReference>
<protein>
    <recommendedName>
        <fullName evidence="4">HTH merR-type domain-containing protein</fullName>
    </recommendedName>
</protein>
<evidence type="ECO:0000313" key="6">
    <source>
        <dbReference type="Proteomes" id="UP001144313"/>
    </source>
</evidence>
<comment type="caution">
    <text evidence="5">The sequence shown here is derived from an EMBL/GenBank/DDBJ whole genome shotgun (WGS) entry which is preliminary data.</text>
</comment>
<dbReference type="Pfam" id="PF13411">
    <property type="entry name" value="MerR_1"/>
    <property type="match status" value="1"/>
</dbReference>
<sequence length="156" mass="16844">MTAATAATFTVGRLAEAVGVSTDAIRHWEREGLFPAPERSAAGYRRYGAEALDRARFIRACQRAGLRLSDIGDLLAVRDTGSCPCEPAGQHLERRIGEITAEIARLEGLRTQLTDMLRAVDAGVCEAPLPENWCPPGSVLVPSRRSDQVPDGGECR</sequence>
<organism evidence="5 6">
    <name type="scientific">Glycomyces algeriensis</name>
    <dbReference type="NCBI Taxonomy" id="256037"/>
    <lineage>
        <taxon>Bacteria</taxon>
        <taxon>Bacillati</taxon>
        <taxon>Actinomycetota</taxon>
        <taxon>Actinomycetes</taxon>
        <taxon>Glycomycetales</taxon>
        <taxon>Glycomycetaceae</taxon>
        <taxon>Glycomyces</taxon>
    </lineage>
</organism>
<dbReference type="InterPro" id="IPR009061">
    <property type="entry name" value="DNA-bd_dom_put_sf"/>
</dbReference>
<evidence type="ECO:0000259" key="4">
    <source>
        <dbReference type="PROSITE" id="PS50937"/>
    </source>
</evidence>
<dbReference type="Proteomes" id="UP001144313">
    <property type="component" value="Unassembled WGS sequence"/>
</dbReference>
<accession>A0A9W6LGA5</accession>
<feature type="domain" description="HTH merR-type" evidence="4">
    <location>
        <begin position="8"/>
        <end position="77"/>
    </location>
</feature>
<dbReference type="RefSeq" id="WP_270113958.1">
    <property type="nucleotide sequence ID" value="NZ_BAAAOL010000006.1"/>
</dbReference>
<evidence type="ECO:0000256" key="1">
    <source>
        <dbReference type="ARBA" id="ARBA00023015"/>
    </source>
</evidence>
<dbReference type="PROSITE" id="PS00552">
    <property type="entry name" value="HTH_MERR_1"/>
    <property type="match status" value="1"/>
</dbReference>
<dbReference type="EMBL" id="BSDT01000001">
    <property type="protein sequence ID" value="GLI42777.1"/>
    <property type="molecule type" value="Genomic_DNA"/>
</dbReference>